<dbReference type="AlphaFoldDB" id="A0A6C7E9P4"/>
<evidence type="ECO:0000256" key="2">
    <source>
        <dbReference type="SAM" id="SignalP"/>
    </source>
</evidence>
<dbReference type="EMBL" id="AP012057">
    <property type="protein sequence ID" value="BAN03437.1"/>
    <property type="molecule type" value="Genomic_DNA"/>
</dbReference>
<evidence type="ECO:0000313" key="4">
    <source>
        <dbReference type="Proteomes" id="UP000011863"/>
    </source>
</evidence>
<name>A0A6C7E9P4_ILUCY</name>
<dbReference type="Gene3D" id="2.60.120.260">
    <property type="entry name" value="Galactose-binding domain-like"/>
    <property type="match status" value="1"/>
</dbReference>
<evidence type="ECO:0008006" key="5">
    <source>
        <dbReference type="Google" id="ProtNLM"/>
    </source>
</evidence>
<accession>A0A6C7E9P4</accession>
<dbReference type="KEGG" id="aym:YM304_31230"/>
<feature type="region of interest" description="Disordered" evidence="1">
    <location>
        <begin position="25"/>
        <end position="87"/>
    </location>
</feature>
<evidence type="ECO:0000256" key="1">
    <source>
        <dbReference type="SAM" id="MobiDB-lite"/>
    </source>
</evidence>
<evidence type="ECO:0000313" key="3">
    <source>
        <dbReference type="EMBL" id="BAN03437.1"/>
    </source>
</evidence>
<reference evidence="3 4" key="1">
    <citation type="journal article" date="2013" name="Int. J. Syst. Evol. Microbiol.">
        <title>Ilumatobacter nonamiense sp. nov. and Ilumatobacter coccineum sp. nov., isolated from seashore sand.</title>
        <authorList>
            <person name="Matsumoto A."/>
            <person name="Kasai H."/>
            <person name="Matsuo Y."/>
            <person name="Shizuri Y."/>
            <person name="Ichikawa N."/>
            <person name="Fujita N."/>
            <person name="Omura S."/>
            <person name="Takahashi Y."/>
        </authorList>
    </citation>
    <scope>NUCLEOTIDE SEQUENCE [LARGE SCALE GENOMIC DNA]</scope>
    <source>
        <strain evidence="4">NBRC 103263 / KCTC 29153 / YM16-304</strain>
    </source>
</reference>
<feature type="signal peptide" evidence="2">
    <location>
        <begin position="1"/>
        <end position="23"/>
    </location>
</feature>
<dbReference type="RefSeq" id="WP_015442684.1">
    <property type="nucleotide sequence ID" value="NC_020520.1"/>
</dbReference>
<keyword evidence="2" id="KW-0732">Signal</keyword>
<feature type="compositionally biased region" description="Polar residues" evidence="1">
    <location>
        <begin position="25"/>
        <end position="39"/>
    </location>
</feature>
<keyword evidence="4" id="KW-1185">Reference proteome</keyword>
<feature type="chain" id="PRO_5039094722" description="PEBP family protein" evidence="2">
    <location>
        <begin position="24"/>
        <end position="279"/>
    </location>
</feature>
<dbReference type="PROSITE" id="PS51257">
    <property type="entry name" value="PROKAR_LIPOPROTEIN"/>
    <property type="match status" value="1"/>
</dbReference>
<sequence>MTARLGRRTGPLLITSLVLVAAACGSSQESSNDASTLDESITAEPAETEPAEAEPADTGTVAIPEPEPADETETDVSAGVEPTEAATTSTFTAEVWADNWFALYIDGELVGEDSVPITTERSFNAETITFEATLPFTVAVEAKDFKETDSGIEYIGLSNQQMGDGGFILQITDDATGDVVGATDDAWSSLVIHRAPLDTECERDSDPDATCEFEITEAPADWAGVSFDDSAWSAATVWSESAVSPKDGYDEISWEPAAQLIWGSDLEVDNTVLLRTVVG</sequence>
<gene>
    <name evidence="3" type="ORF">YM304_31230</name>
</gene>
<proteinExistence type="predicted"/>
<feature type="compositionally biased region" description="Acidic residues" evidence="1">
    <location>
        <begin position="46"/>
        <end position="55"/>
    </location>
</feature>
<protein>
    <recommendedName>
        <fullName evidence="5">PEBP family protein</fullName>
    </recommendedName>
</protein>
<dbReference type="Proteomes" id="UP000011863">
    <property type="component" value="Chromosome"/>
</dbReference>
<organism evidence="3 4">
    <name type="scientific">Ilumatobacter coccineus (strain NBRC 103263 / KCTC 29153 / YM16-304)</name>
    <dbReference type="NCBI Taxonomy" id="1313172"/>
    <lineage>
        <taxon>Bacteria</taxon>
        <taxon>Bacillati</taxon>
        <taxon>Actinomycetota</taxon>
        <taxon>Acidimicrobiia</taxon>
        <taxon>Acidimicrobiales</taxon>
        <taxon>Ilumatobacteraceae</taxon>
        <taxon>Ilumatobacter</taxon>
    </lineage>
</organism>